<feature type="compositionally biased region" description="Basic and acidic residues" evidence="1">
    <location>
        <begin position="1"/>
        <end position="10"/>
    </location>
</feature>
<dbReference type="AlphaFoldDB" id="A0A6A5VSL9"/>
<gene>
    <name evidence="2" type="ORF">BU23DRAFT_563264</name>
</gene>
<keyword evidence="3" id="KW-1185">Reference proteome</keyword>
<feature type="compositionally biased region" description="Polar residues" evidence="1">
    <location>
        <begin position="11"/>
        <end position="23"/>
    </location>
</feature>
<evidence type="ECO:0000256" key="1">
    <source>
        <dbReference type="SAM" id="MobiDB-lite"/>
    </source>
</evidence>
<evidence type="ECO:0000313" key="2">
    <source>
        <dbReference type="EMBL" id="KAF1979905.1"/>
    </source>
</evidence>
<evidence type="ECO:0000313" key="3">
    <source>
        <dbReference type="Proteomes" id="UP000800036"/>
    </source>
</evidence>
<organism evidence="2 3">
    <name type="scientific">Bimuria novae-zelandiae CBS 107.79</name>
    <dbReference type="NCBI Taxonomy" id="1447943"/>
    <lineage>
        <taxon>Eukaryota</taxon>
        <taxon>Fungi</taxon>
        <taxon>Dikarya</taxon>
        <taxon>Ascomycota</taxon>
        <taxon>Pezizomycotina</taxon>
        <taxon>Dothideomycetes</taxon>
        <taxon>Pleosporomycetidae</taxon>
        <taxon>Pleosporales</taxon>
        <taxon>Massarineae</taxon>
        <taxon>Didymosphaeriaceae</taxon>
        <taxon>Bimuria</taxon>
    </lineage>
</organism>
<dbReference type="EMBL" id="ML976657">
    <property type="protein sequence ID" value="KAF1979905.1"/>
    <property type="molecule type" value="Genomic_DNA"/>
</dbReference>
<dbReference type="Proteomes" id="UP000800036">
    <property type="component" value="Unassembled WGS sequence"/>
</dbReference>
<sequence>MPHAEKDTNGEMKTTTPLTNGEKPQSKVLSHLQAYPVVHDSLEFCKSNPYGAKSLSLLHNTYNSFVAPLHPYLQTPYSYLSPYLSRADELGDASLSKVDTRFPIVKEDTSKLKETVSQYVGLPFQLAGKGREYLLSTWQDEYSKTKGNDGSVVKNVKALISTELKIGLDGYSLLVGYWQKGQEKTSKKVNEVKQ</sequence>
<accession>A0A6A5VSL9</accession>
<dbReference type="Pfam" id="PF17316">
    <property type="entry name" value="Perilipin_2"/>
    <property type="match status" value="1"/>
</dbReference>
<reference evidence="2" key="1">
    <citation type="journal article" date="2020" name="Stud. Mycol.">
        <title>101 Dothideomycetes genomes: a test case for predicting lifestyles and emergence of pathogens.</title>
        <authorList>
            <person name="Haridas S."/>
            <person name="Albert R."/>
            <person name="Binder M."/>
            <person name="Bloem J."/>
            <person name="Labutti K."/>
            <person name="Salamov A."/>
            <person name="Andreopoulos B."/>
            <person name="Baker S."/>
            <person name="Barry K."/>
            <person name="Bills G."/>
            <person name="Bluhm B."/>
            <person name="Cannon C."/>
            <person name="Castanera R."/>
            <person name="Culley D."/>
            <person name="Daum C."/>
            <person name="Ezra D."/>
            <person name="Gonzalez J."/>
            <person name="Henrissat B."/>
            <person name="Kuo A."/>
            <person name="Liang C."/>
            <person name="Lipzen A."/>
            <person name="Lutzoni F."/>
            <person name="Magnuson J."/>
            <person name="Mondo S."/>
            <person name="Nolan M."/>
            <person name="Ohm R."/>
            <person name="Pangilinan J."/>
            <person name="Park H.-J."/>
            <person name="Ramirez L."/>
            <person name="Alfaro M."/>
            <person name="Sun H."/>
            <person name="Tritt A."/>
            <person name="Yoshinaga Y."/>
            <person name="Zwiers L.-H."/>
            <person name="Turgeon B."/>
            <person name="Goodwin S."/>
            <person name="Spatafora J."/>
            <person name="Crous P."/>
            <person name="Grigoriev I."/>
        </authorList>
    </citation>
    <scope>NUCLEOTIDE SEQUENCE</scope>
    <source>
        <strain evidence="2">CBS 107.79</strain>
    </source>
</reference>
<dbReference type="OrthoDB" id="376826at2759"/>
<proteinExistence type="predicted"/>
<feature type="region of interest" description="Disordered" evidence="1">
    <location>
        <begin position="1"/>
        <end position="25"/>
    </location>
</feature>
<protein>
    <submittedName>
        <fullName evidence="2">Putative pathogenesis associated protein Cap20</fullName>
    </submittedName>
</protein>
<name>A0A6A5VSL9_9PLEO</name>